<dbReference type="EMBL" id="BQXY01000012">
    <property type="protein sequence ID" value="GKU27503.1"/>
    <property type="molecule type" value="Genomic_DNA"/>
</dbReference>
<dbReference type="AlphaFoldDB" id="A0A9W5Y6Q5"/>
<dbReference type="Proteomes" id="UP001057868">
    <property type="component" value="Unassembled WGS sequence"/>
</dbReference>
<organism evidence="1 2">
    <name type="scientific">Clostridium folliculivorans</name>
    <dbReference type="NCBI Taxonomy" id="2886038"/>
    <lineage>
        <taxon>Bacteria</taxon>
        <taxon>Bacillati</taxon>
        <taxon>Bacillota</taxon>
        <taxon>Clostridia</taxon>
        <taxon>Eubacteriales</taxon>
        <taxon>Clostridiaceae</taxon>
        <taxon>Clostridium</taxon>
    </lineage>
</organism>
<sequence>MIKIDELAVEKSFNIFKQINRNKTASTELIKEYYETPGIIFLKKHLRNYGGLEFTEELLSHLLKEINLNKEIIPENNIFLKSMKFGLKYVDIVSKNISNIDFNEAIEKAINLASMYLPKKISEDCTIYLLYGVRGTGITLGNEMAIDICDEYLSRDGYINVERLINLIAHELHHIEVNKLLNKRKEKENNVKKQILFDFIGELMSEGVAYYYLPSPYNKDGILSTNWNNNIRNIDNILFEVSNYVEKILDGQIAKLNDIGQLFNDGLKGYTAGFTMVKLIDQTLGKEKVLSCLEDCFMFIEAYNQSLEEVNYKYPKIILK</sequence>
<dbReference type="Pfam" id="PF18958">
    <property type="entry name" value="DUF5700"/>
    <property type="match status" value="1"/>
</dbReference>
<accession>A0A9W5Y6Q5</accession>
<comment type="caution">
    <text evidence="1">The sequence shown here is derived from an EMBL/GenBank/DDBJ whole genome shotgun (WGS) entry which is preliminary data.</text>
</comment>
<proteinExistence type="predicted"/>
<reference evidence="1" key="1">
    <citation type="journal article" date="2023" name="Int. J. Syst. Evol. Microbiol.">
        <title>&lt;i&gt;Clostridium folliculivorans&lt;/i&gt; sp. nov., isolated from soil samples of an organic paddy in Japan.</title>
        <authorList>
            <person name="Tazawa J."/>
            <person name="Kobayashi H."/>
            <person name="Tanizawa Y."/>
            <person name="Uchino A."/>
            <person name="Tanaka F."/>
            <person name="Urashima Y."/>
            <person name="Miura S."/>
            <person name="Sakamoto M."/>
            <person name="Ohkuma M."/>
            <person name="Tohno M."/>
        </authorList>
    </citation>
    <scope>NUCLEOTIDE SEQUENCE</scope>
    <source>
        <strain evidence="1">D1-1</strain>
    </source>
</reference>
<name>A0A9W5Y6Q5_9CLOT</name>
<evidence type="ECO:0000313" key="1">
    <source>
        <dbReference type="EMBL" id="GKU27503.1"/>
    </source>
</evidence>
<dbReference type="InterPro" id="IPR043754">
    <property type="entry name" value="DUF5700"/>
</dbReference>
<keyword evidence="2" id="KW-1185">Reference proteome</keyword>
<dbReference type="RefSeq" id="WP_261854362.1">
    <property type="nucleotide sequence ID" value="NZ_BQXY01000012.1"/>
</dbReference>
<evidence type="ECO:0000313" key="2">
    <source>
        <dbReference type="Proteomes" id="UP001057868"/>
    </source>
</evidence>
<gene>
    <name evidence="1" type="ORF">CFOLD11_43300</name>
</gene>
<protein>
    <submittedName>
        <fullName evidence="1">Uncharacterized protein</fullName>
    </submittedName>
</protein>